<name>A0A0C6P225_BORBO</name>
<dbReference type="InterPro" id="IPR046342">
    <property type="entry name" value="CBS_dom_sf"/>
</dbReference>
<dbReference type="SMART" id="SM00267">
    <property type="entry name" value="GGDEF"/>
    <property type="match status" value="1"/>
</dbReference>
<evidence type="ECO:0000259" key="4">
    <source>
        <dbReference type="PROSITE" id="PS51371"/>
    </source>
</evidence>
<organism evidence="5 6">
    <name type="scientific">Bordetella bronchiseptica 253</name>
    <dbReference type="NCBI Taxonomy" id="568707"/>
    <lineage>
        <taxon>Bacteria</taxon>
        <taxon>Pseudomonadati</taxon>
        <taxon>Pseudomonadota</taxon>
        <taxon>Betaproteobacteria</taxon>
        <taxon>Burkholderiales</taxon>
        <taxon>Alcaligenaceae</taxon>
        <taxon>Bordetella</taxon>
    </lineage>
</organism>
<dbReference type="InterPro" id="IPR050706">
    <property type="entry name" value="Cyclic-di-GMP_PDE-like"/>
</dbReference>
<dbReference type="EMBL" id="HE965806">
    <property type="protein sequence ID" value="CCJ52677.1"/>
    <property type="molecule type" value="Genomic_DNA"/>
</dbReference>
<feature type="domain" description="EAL" evidence="2">
    <location>
        <begin position="8"/>
        <end position="261"/>
    </location>
</feature>
<dbReference type="CDD" id="cd04598">
    <property type="entry name" value="CBS_pair_GGDEF_EAL"/>
    <property type="match status" value="1"/>
</dbReference>
<dbReference type="PANTHER" id="PTHR33121:SF76">
    <property type="entry name" value="SIGNALING PROTEIN"/>
    <property type="match status" value="1"/>
</dbReference>
<dbReference type="AlphaFoldDB" id="A0A0C6P225"/>
<dbReference type="SUPFAM" id="SSF141868">
    <property type="entry name" value="EAL domain-like"/>
    <property type="match status" value="1"/>
</dbReference>
<dbReference type="Gene3D" id="3.20.20.450">
    <property type="entry name" value="EAL domain"/>
    <property type="match status" value="1"/>
</dbReference>
<dbReference type="HOGENOM" id="CLU_015702_2_1_4"/>
<evidence type="ECO:0000256" key="1">
    <source>
        <dbReference type="PROSITE-ProRule" id="PRU00703"/>
    </source>
</evidence>
<dbReference type="InterPro" id="IPR001633">
    <property type="entry name" value="EAL_dom"/>
</dbReference>
<feature type="domain" description="GGDEF" evidence="3">
    <location>
        <begin position="440"/>
        <end position="592"/>
    </location>
</feature>
<dbReference type="SMART" id="SM00052">
    <property type="entry name" value="EAL"/>
    <property type="match status" value="1"/>
</dbReference>
<feature type="domain" description="CBS" evidence="4">
    <location>
        <begin position="281"/>
        <end position="342"/>
    </location>
</feature>
<dbReference type="Proteomes" id="UP000007564">
    <property type="component" value="Chromosome"/>
</dbReference>
<dbReference type="CDD" id="cd01948">
    <property type="entry name" value="EAL"/>
    <property type="match status" value="1"/>
</dbReference>
<dbReference type="SUPFAM" id="SSF55073">
    <property type="entry name" value="Nucleotide cyclase"/>
    <property type="match status" value="1"/>
</dbReference>
<dbReference type="SUPFAM" id="SSF54631">
    <property type="entry name" value="CBS-domain pair"/>
    <property type="match status" value="1"/>
</dbReference>
<protein>
    <recommendedName>
        <fullName evidence="7">Signaling protein</fullName>
    </recommendedName>
</protein>
<dbReference type="Gene3D" id="3.30.70.270">
    <property type="match status" value="1"/>
</dbReference>
<evidence type="ECO:0000313" key="5">
    <source>
        <dbReference type="EMBL" id="CCJ52677.1"/>
    </source>
</evidence>
<gene>
    <name evidence="5" type="ORF">BN112_0759</name>
</gene>
<dbReference type="Pfam" id="PF00571">
    <property type="entry name" value="CBS"/>
    <property type="match status" value="1"/>
</dbReference>
<dbReference type="Gene3D" id="3.10.580.10">
    <property type="entry name" value="CBS-domain"/>
    <property type="match status" value="1"/>
</dbReference>
<evidence type="ECO:0000259" key="3">
    <source>
        <dbReference type="PROSITE" id="PS50887"/>
    </source>
</evidence>
<dbReference type="GO" id="GO:0071111">
    <property type="term" value="F:cyclic-guanylate-specific phosphodiesterase activity"/>
    <property type="evidence" value="ECO:0007669"/>
    <property type="project" value="InterPro"/>
</dbReference>
<evidence type="ECO:0000259" key="2">
    <source>
        <dbReference type="PROSITE" id="PS50883"/>
    </source>
</evidence>
<evidence type="ECO:0000313" key="6">
    <source>
        <dbReference type="Proteomes" id="UP000007564"/>
    </source>
</evidence>
<dbReference type="RefSeq" id="WP_015063865.1">
    <property type="nucleotide sequence ID" value="NC_019382.1"/>
</dbReference>
<proteinExistence type="predicted"/>
<dbReference type="KEGG" id="bbh:BN112_0759"/>
<reference evidence="5 6" key="1">
    <citation type="journal article" date="2012" name="BMC Genomics">
        <title>Comparative genomics of the classical Bordetella subspecies: the evolution and exchange of virulence-associated diversity amongst closely related pathogens.</title>
        <authorList>
            <person name="Park J."/>
            <person name="Zhang Y."/>
            <person name="Buboltz A.M."/>
            <person name="Zhang X."/>
            <person name="Schuster S.C."/>
            <person name="Ahuja U."/>
            <person name="Liu M."/>
            <person name="Miller J.F."/>
            <person name="Sebaihia M."/>
            <person name="Bentley S.D."/>
            <person name="Parkhill J."/>
            <person name="Harvill E.T."/>
        </authorList>
    </citation>
    <scope>NUCLEOTIDE SEQUENCE [LARGE SCALE GENOMIC DNA]</scope>
    <source>
        <strain evidence="5 6">253</strain>
    </source>
</reference>
<dbReference type="Pfam" id="PF00563">
    <property type="entry name" value="EAL"/>
    <property type="match status" value="1"/>
</dbReference>
<dbReference type="NCBIfam" id="TIGR00254">
    <property type="entry name" value="GGDEF"/>
    <property type="match status" value="1"/>
</dbReference>
<dbReference type="InterPro" id="IPR029787">
    <property type="entry name" value="Nucleotide_cyclase"/>
</dbReference>
<dbReference type="InterPro" id="IPR043128">
    <property type="entry name" value="Rev_trsase/Diguanyl_cyclase"/>
</dbReference>
<dbReference type="PROSITE" id="PS51371">
    <property type="entry name" value="CBS"/>
    <property type="match status" value="1"/>
</dbReference>
<evidence type="ECO:0008006" key="7">
    <source>
        <dbReference type="Google" id="ProtNLM"/>
    </source>
</evidence>
<dbReference type="InterPro" id="IPR000644">
    <property type="entry name" value="CBS_dom"/>
</dbReference>
<dbReference type="PANTHER" id="PTHR33121">
    <property type="entry name" value="CYCLIC DI-GMP PHOSPHODIESTERASE PDEF"/>
    <property type="match status" value="1"/>
</dbReference>
<dbReference type="InterPro" id="IPR035919">
    <property type="entry name" value="EAL_sf"/>
</dbReference>
<dbReference type="InterPro" id="IPR000160">
    <property type="entry name" value="GGDEF_dom"/>
</dbReference>
<sequence>MISSSAADLHADAGLAAILQGGLLNPCYQPVADLAQDRIFGHESLIRGPHQSVLHMPDALFAAARRDGLHAELELASLQAGARRFIELDSPGNLFLNLSGAVLVACWRHYGSGLPVMLLADSGLAADRVVIEITEYDPVGGDLPALNQALACLRTSGMRVALDDYGVGNASLQLWAELAPDLVKIDRYFFNGISRDERRLQLVRSMVSTARQLNSTLVAEGIENADDLRTVYELGIRYAQGWFLGRPENEPRTDLPTAARASLQPACATQPTRIPGHTALALRVEAPPVMLARHTNDDVQRLFQEHRHLHAVAVLDTDSRPVGIINRRDFSEHYAQRYTRDLFGRNPCSTFMNPDPVLVDVHTSIDQLSHVLLSDDQRYLADGFVITRGGRYDSLGTGEALVRSVTEMRLEAARYANPLTSLPGNIPISQHIAHLLDHALDFVVCYADLDNFKPFNDVYGYWRGDDMIRLCADSIKRHCDARRDFVGHVGGDDFVVMLRSTDWRLRIERIIAEFNLRALDLYDDQGRHDGGIRAEDRYGVLRFFPCVTLGIGALEVSPVELGSHVRPEDLASAAARVKQQVKHGNLALLVQRYQLPARAA</sequence>
<keyword evidence="1" id="KW-0129">CBS domain</keyword>
<accession>A0A0C6P225</accession>
<dbReference type="PROSITE" id="PS50883">
    <property type="entry name" value="EAL"/>
    <property type="match status" value="1"/>
</dbReference>
<dbReference type="Pfam" id="PF00990">
    <property type="entry name" value="GGDEF"/>
    <property type="match status" value="1"/>
</dbReference>
<dbReference type="OrthoDB" id="9813903at2"/>
<dbReference type="PROSITE" id="PS50887">
    <property type="entry name" value="GGDEF"/>
    <property type="match status" value="1"/>
</dbReference>